<gene>
    <name evidence="12" type="ORF">NQ318_006655</name>
</gene>
<dbReference type="InterPro" id="IPR050567">
    <property type="entry name" value="Mitochondrial_Carrier"/>
</dbReference>
<feature type="coiled-coil region" evidence="11">
    <location>
        <begin position="165"/>
        <end position="192"/>
    </location>
</feature>
<accession>A0AAV8YT53</accession>
<evidence type="ECO:0000256" key="7">
    <source>
        <dbReference type="ARBA" id="ARBA00023128"/>
    </source>
</evidence>
<comment type="similarity">
    <text evidence="2 10">Belongs to the mitochondrial carrier (TC 2.A.29) family.</text>
</comment>
<dbReference type="Proteomes" id="UP001162162">
    <property type="component" value="Unassembled WGS sequence"/>
</dbReference>
<evidence type="ECO:0000256" key="10">
    <source>
        <dbReference type="RuleBase" id="RU000488"/>
    </source>
</evidence>
<evidence type="ECO:0000256" key="1">
    <source>
        <dbReference type="ARBA" id="ARBA00004225"/>
    </source>
</evidence>
<dbReference type="EMBL" id="JAPWTK010000053">
    <property type="protein sequence ID" value="KAJ8953807.1"/>
    <property type="molecule type" value="Genomic_DNA"/>
</dbReference>
<dbReference type="PANTHER" id="PTHR45624:SF12">
    <property type="entry name" value="MITOCHONDRIAL ORNITHINE TRANSPORTER 1"/>
    <property type="match status" value="1"/>
</dbReference>
<evidence type="ECO:0000256" key="3">
    <source>
        <dbReference type="ARBA" id="ARBA00022448"/>
    </source>
</evidence>
<name>A0AAV8YT53_9CUCU</name>
<reference evidence="12" key="1">
    <citation type="journal article" date="2023" name="Insect Mol. Biol.">
        <title>Genome sequencing provides insights into the evolution of gene families encoding plant cell wall-degrading enzymes in longhorned beetles.</title>
        <authorList>
            <person name="Shin N.R."/>
            <person name="Okamura Y."/>
            <person name="Kirsch R."/>
            <person name="Pauchet Y."/>
        </authorList>
    </citation>
    <scope>NUCLEOTIDE SEQUENCE</scope>
    <source>
        <strain evidence="12">AMC_N1</strain>
    </source>
</reference>
<dbReference type="InterPro" id="IPR023395">
    <property type="entry name" value="MCP_dom_sf"/>
</dbReference>
<comment type="subcellular location">
    <subcellularLocation>
        <location evidence="1">Mitochondrion membrane</location>
        <topology evidence="1">Multi-pass membrane protein</topology>
    </subcellularLocation>
</comment>
<evidence type="ECO:0000256" key="2">
    <source>
        <dbReference type="ARBA" id="ARBA00006375"/>
    </source>
</evidence>
<keyword evidence="13" id="KW-1185">Reference proteome</keyword>
<evidence type="ECO:0000313" key="13">
    <source>
        <dbReference type="Proteomes" id="UP001162162"/>
    </source>
</evidence>
<dbReference type="GO" id="GO:0000064">
    <property type="term" value="F:L-ornithine transmembrane transporter activity"/>
    <property type="evidence" value="ECO:0007669"/>
    <property type="project" value="TreeGrafter"/>
</dbReference>
<dbReference type="PROSITE" id="PS50920">
    <property type="entry name" value="SOLCAR"/>
    <property type="match status" value="1"/>
</dbReference>
<keyword evidence="3 10" id="KW-0813">Transport</keyword>
<comment type="caution">
    <text evidence="12">The sequence shown here is derived from an EMBL/GenBank/DDBJ whole genome shotgun (WGS) entry which is preliminary data.</text>
</comment>
<feature type="repeat" description="Solcar" evidence="9">
    <location>
        <begin position="13"/>
        <end position="109"/>
    </location>
</feature>
<dbReference type="Pfam" id="PF00153">
    <property type="entry name" value="Mito_carr"/>
    <property type="match status" value="1"/>
</dbReference>
<keyword evidence="5" id="KW-0677">Repeat</keyword>
<dbReference type="PANTHER" id="PTHR45624">
    <property type="entry name" value="MITOCHONDRIAL BASIC AMINO ACIDS TRANSPORTER-RELATED"/>
    <property type="match status" value="1"/>
</dbReference>
<keyword evidence="8 9" id="KW-0472">Membrane</keyword>
<dbReference type="SUPFAM" id="SSF103506">
    <property type="entry name" value="Mitochondrial carrier"/>
    <property type="match status" value="1"/>
</dbReference>
<keyword evidence="6" id="KW-1133">Transmembrane helix</keyword>
<evidence type="ECO:0000313" key="12">
    <source>
        <dbReference type="EMBL" id="KAJ8953807.1"/>
    </source>
</evidence>
<sequence length="239" mass="26817">MQKVTGSESVDSLSLMSNATAGFLASFFSSLAICPTELIKCKLQAMHETKKQQEMLGKKLKSVGPYKLTAQIIKNEGMVGLFRGLIPTLVREMPGYFVFFGGYEGDKLALYSPHAKSSREQDLLICITPTKLEDTVLKIKKTCKEGYPHQPTQTEKKLSSSSPRKQVLRQKIKILQNKVSILQRQLDAEVAKNESPLADKATVEDIKHILNKAFPSDLANFLVHQYELLQKKEVADDFR</sequence>
<evidence type="ECO:0000256" key="6">
    <source>
        <dbReference type="ARBA" id="ARBA00022989"/>
    </source>
</evidence>
<dbReference type="AlphaFoldDB" id="A0AAV8YT53"/>
<evidence type="ECO:0000256" key="5">
    <source>
        <dbReference type="ARBA" id="ARBA00022737"/>
    </source>
</evidence>
<evidence type="ECO:0000256" key="9">
    <source>
        <dbReference type="PROSITE-ProRule" id="PRU00282"/>
    </source>
</evidence>
<proteinExistence type="inferred from homology"/>
<keyword evidence="7" id="KW-0496">Mitochondrion</keyword>
<keyword evidence="11" id="KW-0175">Coiled coil</keyword>
<evidence type="ECO:0000256" key="8">
    <source>
        <dbReference type="ARBA" id="ARBA00023136"/>
    </source>
</evidence>
<protein>
    <submittedName>
        <fullName evidence="12">Uncharacterized protein</fullName>
    </submittedName>
</protein>
<evidence type="ECO:0000256" key="11">
    <source>
        <dbReference type="SAM" id="Coils"/>
    </source>
</evidence>
<dbReference type="GO" id="GO:1990575">
    <property type="term" value="P:mitochondrial L-ornithine transmembrane transport"/>
    <property type="evidence" value="ECO:0007669"/>
    <property type="project" value="TreeGrafter"/>
</dbReference>
<organism evidence="12 13">
    <name type="scientific">Aromia moschata</name>
    <dbReference type="NCBI Taxonomy" id="1265417"/>
    <lineage>
        <taxon>Eukaryota</taxon>
        <taxon>Metazoa</taxon>
        <taxon>Ecdysozoa</taxon>
        <taxon>Arthropoda</taxon>
        <taxon>Hexapoda</taxon>
        <taxon>Insecta</taxon>
        <taxon>Pterygota</taxon>
        <taxon>Neoptera</taxon>
        <taxon>Endopterygota</taxon>
        <taxon>Coleoptera</taxon>
        <taxon>Polyphaga</taxon>
        <taxon>Cucujiformia</taxon>
        <taxon>Chrysomeloidea</taxon>
        <taxon>Cerambycidae</taxon>
        <taxon>Cerambycinae</taxon>
        <taxon>Callichromatini</taxon>
        <taxon>Aromia</taxon>
    </lineage>
</organism>
<dbReference type="InterPro" id="IPR018108">
    <property type="entry name" value="MCP_transmembrane"/>
</dbReference>
<keyword evidence="4 9" id="KW-0812">Transmembrane</keyword>
<dbReference type="GO" id="GO:0031966">
    <property type="term" value="C:mitochondrial membrane"/>
    <property type="evidence" value="ECO:0007669"/>
    <property type="project" value="UniProtKB-SubCell"/>
</dbReference>
<evidence type="ECO:0000256" key="4">
    <source>
        <dbReference type="ARBA" id="ARBA00022692"/>
    </source>
</evidence>
<dbReference type="Gene3D" id="1.50.40.10">
    <property type="entry name" value="Mitochondrial carrier domain"/>
    <property type="match status" value="1"/>
</dbReference>